<evidence type="ECO:0000256" key="1">
    <source>
        <dbReference type="SAM" id="MobiDB-lite"/>
    </source>
</evidence>
<evidence type="ECO:0000313" key="4">
    <source>
        <dbReference type="Proteomes" id="UP001626550"/>
    </source>
</evidence>
<keyword evidence="2" id="KW-0472">Membrane</keyword>
<evidence type="ECO:0000256" key="2">
    <source>
        <dbReference type="SAM" id="Phobius"/>
    </source>
</evidence>
<organism evidence="3 4">
    <name type="scientific">Cichlidogyrus casuarinus</name>
    <dbReference type="NCBI Taxonomy" id="1844966"/>
    <lineage>
        <taxon>Eukaryota</taxon>
        <taxon>Metazoa</taxon>
        <taxon>Spiralia</taxon>
        <taxon>Lophotrochozoa</taxon>
        <taxon>Platyhelminthes</taxon>
        <taxon>Monogenea</taxon>
        <taxon>Monopisthocotylea</taxon>
        <taxon>Dactylogyridea</taxon>
        <taxon>Ancyrocephalidae</taxon>
        <taxon>Cichlidogyrus</taxon>
    </lineage>
</organism>
<comment type="caution">
    <text evidence="3">The sequence shown here is derived from an EMBL/GenBank/DDBJ whole genome shotgun (WGS) entry which is preliminary data.</text>
</comment>
<evidence type="ECO:0000313" key="3">
    <source>
        <dbReference type="EMBL" id="KAL3313200.1"/>
    </source>
</evidence>
<dbReference type="AlphaFoldDB" id="A0ABD2Q0N2"/>
<feature type="region of interest" description="Disordered" evidence="1">
    <location>
        <begin position="70"/>
        <end position="128"/>
    </location>
</feature>
<gene>
    <name evidence="3" type="ORF">Ciccas_008198</name>
</gene>
<feature type="compositionally biased region" description="Polar residues" evidence="1">
    <location>
        <begin position="288"/>
        <end position="301"/>
    </location>
</feature>
<protein>
    <submittedName>
        <fullName evidence="3">Uncharacterized protein</fullName>
    </submittedName>
</protein>
<feature type="region of interest" description="Disordered" evidence="1">
    <location>
        <begin position="282"/>
        <end position="301"/>
    </location>
</feature>
<name>A0ABD2Q0N2_9PLAT</name>
<proteinExistence type="predicted"/>
<dbReference type="EMBL" id="JBJKFK010001397">
    <property type="protein sequence ID" value="KAL3313200.1"/>
    <property type="molecule type" value="Genomic_DNA"/>
</dbReference>
<reference evidence="3 4" key="1">
    <citation type="submission" date="2024-11" db="EMBL/GenBank/DDBJ databases">
        <title>Adaptive evolution of stress response genes in parasites aligns with host niche diversity.</title>
        <authorList>
            <person name="Hahn C."/>
            <person name="Resl P."/>
        </authorList>
    </citation>
    <scope>NUCLEOTIDE SEQUENCE [LARGE SCALE GENOMIC DNA]</scope>
    <source>
        <strain evidence="3">EGGRZ-B1_66</strain>
        <tissue evidence="3">Body</tissue>
    </source>
</reference>
<dbReference type="Proteomes" id="UP001626550">
    <property type="component" value="Unassembled WGS sequence"/>
</dbReference>
<keyword evidence="2" id="KW-1133">Transmembrane helix</keyword>
<sequence length="578" mass="64271">MEHMKTPVPSTSLYMLLQQPNQTSTTSTPIPNNLDDFPDFRMRIYRASTNGRPNPQNSNQLRSPQVIFHPARNSTGGIKNLTPGKSLTRHHSDNFSSTMPRTPTRSLYSYESSTLRPNIRKSGSIGRSTSFKLQPSAQMRAMAELDDASEKSVKEYASSTGIECNKFSINSLPSRVAQLASIFEPTSPTKEKTRHDQLTRAATQFSLRPSVLKLDSLQHQRANLQQEKTPPKIDKKPTLFGVAHMPYTPFHEVTRPTDPNVTLFSNAETTFLDSFTSINSFPKAPNLDSDTTSSEEYISGSKNSTLSKRDTLVPHNVTQQTLEDMHNSLCNNKLVTCRESSRAETAKPLEVRAKSTQPPTAKRSQIYTGLKNLLIRNDVVSITLKLVSAILLGPWLLILVTIQKKMQWKAYFVGVDQQCIRFVKSGTKKLHAFEQALPPDSGVGVVKKGNKSKGSKNGCQQTCSLSCIVMPLQGLMWRVEQFPASLLLENERCINQQKSTTDLTLEATARDPMDPLNLASTLSTCYFPHAIHQQSVQTQTTDKCSRQCFRFGHLKAGVELLVAFPVVDAAVISLVLSK</sequence>
<keyword evidence="4" id="KW-1185">Reference proteome</keyword>
<feature type="non-terminal residue" evidence="3">
    <location>
        <position position="578"/>
    </location>
</feature>
<keyword evidence="2" id="KW-0812">Transmembrane</keyword>
<accession>A0ABD2Q0N2</accession>
<feature type="compositionally biased region" description="Polar residues" evidence="1">
    <location>
        <begin position="94"/>
        <end position="116"/>
    </location>
</feature>
<feature type="transmembrane region" description="Helical" evidence="2">
    <location>
        <begin position="382"/>
        <end position="402"/>
    </location>
</feature>